<evidence type="ECO:0000313" key="3">
    <source>
        <dbReference type="Proteomes" id="UP000196158"/>
    </source>
</evidence>
<dbReference type="AlphaFoldDB" id="A0A1X7R7V1"/>
<proteinExistence type="predicted"/>
<dbReference type="InterPro" id="IPR024134">
    <property type="entry name" value="SOD_Cu/Zn_/chaperone"/>
</dbReference>
<dbReference type="InterPro" id="IPR036423">
    <property type="entry name" value="SOD-like_Cu/Zn_dom_sf"/>
</dbReference>
<name>A0A1X7R7V1_9SACH</name>
<dbReference type="EMBL" id="FXLY01000009">
    <property type="protein sequence ID" value="SMN21753.1"/>
    <property type="molecule type" value="Genomic_DNA"/>
</dbReference>
<sequence>MEHKEETFEASYAINTPKEVNETVVKQCLPIDQFQSYEVDSERKMVGITSGVAPSDIIAAFQKCGMDAILRGSGKPNSSAVTILEDFSQQVGSTVEGLVRIVQVTDNKTLFDVTINGEDLPAGNYSVSINENGDISKGLQSTGNTFFKFPETLKCIKQADGIVTGHAFWSGSMKAWEIIGRSIVLKQLTNDVSSGKEIGGVIARSAGAWENDKQVCACTGKTVWQERKDAREQNIN</sequence>
<organism evidence="2 3">
    <name type="scientific">Maudiozyma saulgeensis</name>
    <dbReference type="NCBI Taxonomy" id="1789683"/>
    <lineage>
        <taxon>Eukaryota</taxon>
        <taxon>Fungi</taxon>
        <taxon>Dikarya</taxon>
        <taxon>Ascomycota</taxon>
        <taxon>Saccharomycotina</taxon>
        <taxon>Saccharomycetes</taxon>
        <taxon>Saccharomycetales</taxon>
        <taxon>Saccharomycetaceae</taxon>
        <taxon>Maudiozyma</taxon>
    </lineage>
</organism>
<dbReference type="STRING" id="1789683.A0A1X7R7V1"/>
<gene>
    <name evidence="2" type="ORF">KASA_0J00583G</name>
</gene>
<dbReference type="Proteomes" id="UP000196158">
    <property type="component" value="Unassembled WGS sequence"/>
</dbReference>
<dbReference type="Gene3D" id="2.60.40.200">
    <property type="entry name" value="Superoxide dismutase, copper/zinc binding domain"/>
    <property type="match status" value="1"/>
</dbReference>
<dbReference type="SUPFAM" id="SSF49329">
    <property type="entry name" value="Cu,Zn superoxide dismutase-like"/>
    <property type="match status" value="1"/>
</dbReference>
<keyword evidence="3" id="KW-1185">Reference proteome</keyword>
<dbReference type="GO" id="GO:0006801">
    <property type="term" value="P:superoxide metabolic process"/>
    <property type="evidence" value="ECO:0007669"/>
    <property type="project" value="InterPro"/>
</dbReference>
<dbReference type="PANTHER" id="PTHR10003">
    <property type="entry name" value="SUPEROXIDE DISMUTASE CU-ZN -RELATED"/>
    <property type="match status" value="1"/>
</dbReference>
<accession>A0A1X7R7V1</accession>
<protein>
    <submittedName>
        <fullName evidence="2">Similar to Saccharomyces cerevisiae YMR038C CCS1 Copper chaperone for superoxide dismutase Sod1p, involved in oxidative stress protection</fullName>
    </submittedName>
</protein>
<evidence type="ECO:0000313" key="2">
    <source>
        <dbReference type="EMBL" id="SMN21753.1"/>
    </source>
</evidence>
<reference evidence="2 3" key="1">
    <citation type="submission" date="2017-04" db="EMBL/GenBank/DDBJ databases">
        <authorList>
            <person name="Afonso C.L."/>
            <person name="Miller P.J."/>
            <person name="Scott M.A."/>
            <person name="Spackman E."/>
            <person name="Goraichik I."/>
            <person name="Dimitrov K.M."/>
            <person name="Suarez D.L."/>
            <person name="Swayne D.E."/>
        </authorList>
    </citation>
    <scope>NUCLEOTIDE SEQUENCE [LARGE SCALE GENOMIC DNA]</scope>
</reference>
<dbReference type="OrthoDB" id="666972at2759"/>
<evidence type="ECO:0000256" key="1">
    <source>
        <dbReference type="ARBA" id="ARBA00023157"/>
    </source>
</evidence>
<keyword evidence="1" id="KW-1015">Disulfide bond</keyword>
<dbReference type="GO" id="GO:0005507">
    <property type="term" value="F:copper ion binding"/>
    <property type="evidence" value="ECO:0007669"/>
    <property type="project" value="InterPro"/>
</dbReference>